<dbReference type="EMBL" id="CP118224">
    <property type="protein sequence ID" value="WMC09827.1"/>
    <property type="molecule type" value="Genomic_DNA"/>
</dbReference>
<dbReference type="InterPro" id="IPR027417">
    <property type="entry name" value="P-loop_NTPase"/>
</dbReference>
<dbReference type="Proteomes" id="UP001223802">
    <property type="component" value="Chromosome"/>
</dbReference>
<proteinExistence type="predicted"/>
<dbReference type="InterPro" id="IPR005331">
    <property type="entry name" value="Sulfotransferase"/>
</dbReference>
<dbReference type="SUPFAM" id="SSF52540">
    <property type="entry name" value="P-loop containing nucleoside triphosphate hydrolases"/>
    <property type="match status" value="1"/>
</dbReference>
<evidence type="ECO:0000313" key="2">
    <source>
        <dbReference type="Proteomes" id="UP001223802"/>
    </source>
</evidence>
<dbReference type="GO" id="GO:0008146">
    <property type="term" value="F:sulfotransferase activity"/>
    <property type="evidence" value="ECO:0007669"/>
    <property type="project" value="InterPro"/>
</dbReference>
<dbReference type="Gene3D" id="3.40.50.300">
    <property type="entry name" value="P-loop containing nucleotide triphosphate hydrolases"/>
    <property type="match status" value="1"/>
</dbReference>
<dbReference type="AlphaFoldDB" id="A0AA50KMV3"/>
<evidence type="ECO:0000313" key="1">
    <source>
        <dbReference type="EMBL" id="WMC09827.1"/>
    </source>
</evidence>
<protein>
    <submittedName>
        <fullName evidence="1">Sulfotransferase family 2 domain-containing protein</fullName>
    </submittedName>
</protein>
<dbReference type="Pfam" id="PF03567">
    <property type="entry name" value="Sulfotransfer_2"/>
    <property type="match status" value="1"/>
</dbReference>
<dbReference type="KEGG" id="ope:PU634_11970"/>
<sequence>MLINDHDGWVFIHNPKCAGTTVRQSLMQYETRNDYYWLFDMLDGRQIDKAHLPLALLKRYAPSDFALLSDYRVFGFVRDPVTRMVSSYNESHPRIYQKFSQGRLSLDDYRQGLNQFCYGLEAQALKGWDFDYRHCIPQRDMFYLRGKCYADVLIKMESLERQVNKLAAIDHRLPAALVLKNKRANSKTLPVAHNELLDQKALASVKAIYHDDFVLFDYVH</sequence>
<name>A0AA50KMV3_9GAMM</name>
<gene>
    <name evidence="1" type="ORF">PU634_11970</name>
</gene>
<dbReference type="GO" id="GO:0016020">
    <property type="term" value="C:membrane"/>
    <property type="evidence" value="ECO:0007669"/>
    <property type="project" value="InterPro"/>
</dbReference>
<reference evidence="1 2" key="1">
    <citation type="submission" date="2023-02" db="EMBL/GenBank/DDBJ databases">
        <title>Complete genome sequence of a novel bacterium Oceanimonas sp. NTOU-MSR1 isolated from marine coast sediment.</title>
        <authorList>
            <person name="Yang H.-T."/>
            <person name="Chen Y.-L."/>
            <person name="Ho Y.-N."/>
        </authorList>
    </citation>
    <scope>NUCLEOTIDE SEQUENCE [LARGE SCALE GENOMIC DNA]</scope>
    <source>
        <strain evidence="1 2">NTOU-MSR1</strain>
    </source>
</reference>
<accession>A0AA50KMV3</accession>
<keyword evidence="2" id="KW-1185">Reference proteome</keyword>
<dbReference type="RefSeq" id="WP_306761044.1">
    <property type="nucleotide sequence ID" value="NZ_CP118224.1"/>
</dbReference>
<organism evidence="1 2">
    <name type="scientific">Oceanimonas pelagia</name>
    <dbReference type="NCBI Taxonomy" id="3028314"/>
    <lineage>
        <taxon>Bacteria</taxon>
        <taxon>Pseudomonadati</taxon>
        <taxon>Pseudomonadota</taxon>
        <taxon>Gammaproteobacteria</taxon>
        <taxon>Aeromonadales</taxon>
        <taxon>Aeromonadaceae</taxon>
        <taxon>Oceanimonas</taxon>
    </lineage>
</organism>